<evidence type="ECO:0000256" key="1">
    <source>
        <dbReference type="SAM" id="Phobius"/>
    </source>
</evidence>
<dbReference type="KEGG" id="gah:GAH_00726"/>
<dbReference type="AlphaFoldDB" id="A0A0F7IEH4"/>
<proteinExistence type="predicted"/>
<name>A0A0F7IEH4_9EURY</name>
<dbReference type="STRING" id="113653.GAH_00726"/>
<dbReference type="HOGENOM" id="CLU_135430_0_0_2"/>
<keyword evidence="1" id="KW-1133">Transmembrane helix</keyword>
<feature type="transmembrane region" description="Helical" evidence="1">
    <location>
        <begin position="37"/>
        <end position="55"/>
    </location>
</feature>
<dbReference type="RefSeq" id="WP_048094733.1">
    <property type="nucleotide sequence ID" value="NZ_CP011267.1"/>
</dbReference>
<gene>
    <name evidence="2" type="ORF">GAH_00726</name>
</gene>
<keyword evidence="3" id="KW-1185">Reference proteome</keyword>
<evidence type="ECO:0000313" key="2">
    <source>
        <dbReference type="EMBL" id="AKG91939.1"/>
    </source>
</evidence>
<keyword evidence="1" id="KW-0812">Transmembrane</keyword>
<reference evidence="2 3" key="1">
    <citation type="submission" date="2015-04" db="EMBL/GenBank/DDBJ databases">
        <title>The complete genome sequence of the hyperthermophilic, obligate iron-reducing archaeon Geoglobus ahangari strain 234T.</title>
        <authorList>
            <person name="Manzella M.P."/>
            <person name="Holmes D.E."/>
            <person name="Rocheleau J.M."/>
            <person name="Chung A."/>
            <person name="Reguera G."/>
            <person name="Kashefi K."/>
        </authorList>
    </citation>
    <scope>NUCLEOTIDE SEQUENCE [LARGE SCALE GENOMIC DNA]</scope>
    <source>
        <strain evidence="2 3">234</strain>
    </source>
</reference>
<feature type="transmembrane region" description="Helical" evidence="1">
    <location>
        <begin position="67"/>
        <end position="91"/>
    </location>
</feature>
<evidence type="ECO:0000313" key="3">
    <source>
        <dbReference type="Proteomes" id="UP000034723"/>
    </source>
</evidence>
<dbReference type="InParanoid" id="A0A0F7IEH4"/>
<organism evidence="2 3">
    <name type="scientific">Geoglobus ahangari</name>
    <dbReference type="NCBI Taxonomy" id="113653"/>
    <lineage>
        <taxon>Archaea</taxon>
        <taxon>Methanobacteriati</taxon>
        <taxon>Methanobacteriota</taxon>
        <taxon>Archaeoglobi</taxon>
        <taxon>Archaeoglobales</taxon>
        <taxon>Archaeoglobaceae</taxon>
        <taxon>Geoglobus</taxon>
    </lineage>
</organism>
<protein>
    <submittedName>
        <fullName evidence="2">Uncharacterized protein</fullName>
    </submittedName>
</protein>
<dbReference type="GeneID" id="24803308"/>
<dbReference type="Proteomes" id="UP000034723">
    <property type="component" value="Chromosome"/>
</dbReference>
<keyword evidence="1" id="KW-0472">Membrane</keyword>
<sequence length="170" mass="18353">MASAKMKHIASLLVMGILVGTANLAIMERLESIRSPGLLIVLLLITCAILTALYYRASGRGLASAGFLASLAIVSVISIATFTLILGFALMSEYSAYLFVEKVESESNCITLTEEDMSRMPFLKRALEEAETTGKEIVKIDASEVKALSGLYGRCVVYKGEKYLINVATT</sequence>
<accession>A0A0F7IEH4</accession>
<dbReference type="EMBL" id="CP011267">
    <property type="protein sequence ID" value="AKG91939.1"/>
    <property type="molecule type" value="Genomic_DNA"/>
</dbReference>